<evidence type="ECO:0000313" key="3">
    <source>
        <dbReference type="Proteomes" id="UP000239297"/>
    </source>
</evidence>
<dbReference type="OrthoDB" id="9151676at2"/>
<feature type="domain" description="GAF" evidence="1">
    <location>
        <begin position="5"/>
        <end position="89"/>
    </location>
</feature>
<dbReference type="AlphaFoldDB" id="A0A2S5J0P6"/>
<reference evidence="2 3" key="1">
    <citation type="journal article" date="2014" name="Int. J. Syst. Evol. Microbiol.">
        <title>Arthrobacter pityocampae sp. nov., isolated from Thaumetopoea pityocampa (Lep., Thaumetopoeidae).</title>
        <authorList>
            <person name="Ince I.A."/>
            <person name="Demirbag Z."/>
            <person name="Kati H."/>
        </authorList>
    </citation>
    <scope>NUCLEOTIDE SEQUENCE [LARGE SCALE GENOMIC DNA]</scope>
    <source>
        <strain evidence="2 3">Tp2</strain>
    </source>
</reference>
<sequence>MERSTALCNVTIQQDEPLIITDTRADPRFSTNPLVLAAPFIRFYAGVPLRGPGGSFVGSFCIMDQTARDFSRHDRQKLHALAYQAEAELNAGLLP</sequence>
<dbReference type="Proteomes" id="UP000239297">
    <property type="component" value="Unassembled WGS sequence"/>
</dbReference>
<protein>
    <recommendedName>
        <fullName evidence="1">GAF domain-containing protein</fullName>
    </recommendedName>
</protein>
<dbReference type="Gene3D" id="3.30.450.40">
    <property type="match status" value="1"/>
</dbReference>
<proteinExistence type="predicted"/>
<name>A0A2S5J0P6_9MICC</name>
<dbReference type="Pfam" id="PF01590">
    <property type="entry name" value="GAF"/>
    <property type="match status" value="1"/>
</dbReference>
<dbReference type="PANTHER" id="PTHR43102">
    <property type="entry name" value="SLR1143 PROTEIN"/>
    <property type="match status" value="1"/>
</dbReference>
<dbReference type="PANTHER" id="PTHR43102:SF2">
    <property type="entry name" value="GAF DOMAIN-CONTAINING PROTEIN"/>
    <property type="match status" value="1"/>
</dbReference>
<evidence type="ECO:0000313" key="2">
    <source>
        <dbReference type="EMBL" id="PPB50361.1"/>
    </source>
</evidence>
<gene>
    <name evidence="2" type="ORF">C4K88_00085</name>
</gene>
<evidence type="ECO:0000259" key="1">
    <source>
        <dbReference type="Pfam" id="PF01590"/>
    </source>
</evidence>
<dbReference type="SUPFAM" id="SSF55781">
    <property type="entry name" value="GAF domain-like"/>
    <property type="match status" value="1"/>
</dbReference>
<dbReference type="InterPro" id="IPR003018">
    <property type="entry name" value="GAF"/>
</dbReference>
<keyword evidence="3" id="KW-1185">Reference proteome</keyword>
<organism evidence="2 3">
    <name type="scientific">Arthrobacter pityocampae</name>
    <dbReference type="NCBI Taxonomy" id="547334"/>
    <lineage>
        <taxon>Bacteria</taxon>
        <taxon>Bacillati</taxon>
        <taxon>Actinomycetota</taxon>
        <taxon>Actinomycetes</taxon>
        <taxon>Micrococcales</taxon>
        <taxon>Micrococcaceae</taxon>
        <taxon>Arthrobacter</taxon>
    </lineage>
</organism>
<comment type="caution">
    <text evidence="2">The sequence shown here is derived from an EMBL/GenBank/DDBJ whole genome shotgun (WGS) entry which is preliminary data.</text>
</comment>
<dbReference type="EMBL" id="PRKW01000001">
    <property type="protein sequence ID" value="PPB50361.1"/>
    <property type="molecule type" value="Genomic_DNA"/>
</dbReference>
<accession>A0A2S5J0P6</accession>
<dbReference type="InterPro" id="IPR029016">
    <property type="entry name" value="GAF-like_dom_sf"/>
</dbReference>